<dbReference type="CDD" id="cd18093">
    <property type="entry name" value="SpoU-like_TrmJ"/>
    <property type="match status" value="1"/>
</dbReference>
<evidence type="ECO:0000256" key="4">
    <source>
        <dbReference type="ARBA" id="ARBA00022691"/>
    </source>
</evidence>
<feature type="compositionally biased region" description="Low complexity" evidence="5">
    <location>
        <begin position="170"/>
        <end position="185"/>
    </location>
</feature>
<dbReference type="GO" id="GO:0002128">
    <property type="term" value="P:tRNA nucleoside ribose methylation"/>
    <property type="evidence" value="ECO:0007669"/>
    <property type="project" value="TreeGrafter"/>
</dbReference>
<organism evidence="7 8">
    <name type="scientific">Raphidocelis subcapitata</name>
    <dbReference type="NCBI Taxonomy" id="307507"/>
    <lineage>
        <taxon>Eukaryota</taxon>
        <taxon>Viridiplantae</taxon>
        <taxon>Chlorophyta</taxon>
        <taxon>core chlorophytes</taxon>
        <taxon>Chlorophyceae</taxon>
        <taxon>CS clade</taxon>
        <taxon>Sphaeropleales</taxon>
        <taxon>Selenastraceae</taxon>
        <taxon>Raphidocelis</taxon>
    </lineage>
</organism>
<feature type="domain" description="tRNA/rRNA methyltransferase SpoU type" evidence="6">
    <location>
        <begin position="195"/>
        <end position="246"/>
    </location>
</feature>
<dbReference type="PANTHER" id="PTHR42786:SF2">
    <property type="entry name" value="TRNA (CYTIDINE_URIDINE-2'-O-)-METHYLTRANSFERASE TRMJ"/>
    <property type="match status" value="1"/>
</dbReference>
<keyword evidence="8" id="KW-1185">Reference proteome</keyword>
<dbReference type="InterPro" id="IPR004384">
    <property type="entry name" value="RNA_MeTrfase_TrmJ/LasT"/>
</dbReference>
<feature type="region of interest" description="Disordered" evidence="5">
    <location>
        <begin position="167"/>
        <end position="186"/>
    </location>
</feature>
<dbReference type="GO" id="GO:0003723">
    <property type="term" value="F:RNA binding"/>
    <property type="evidence" value="ECO:0007669"/>
    <property type="project" value="InterPro"/>
</dbReference>
<evidence type="ECO:0000256" key="5">
    <source>
        <dbReference type="SAM" id="MobiDB-lite"/>
    </source>
</evidence>
<dbReference type="AlphaFoldDB" id="A0A2V0PFQ8"/>
<evidence type="ECO:0000313" key="8">
    <source>
        <dbReference type="Proteomes" id="UP000247498"/>
    </source>
</evidence>
<protein>
    <submittedName>
        <fullName evidence="7">rRNA methyltransferase</fullName>
    </submittedName>
</protein>
<dbReference type="InterPro" id="IPR029026">
    <property type="entry name" value="tRNA_m1G_MTases_N"/>
</dbReference>
<keyword evidence="2 7" id="KW-0489">Methyltransferase</keyword>
<dbReference type="InterPro" id="IPR029028">
    <property type="entry name" value="Alpha/beta_knot_MTases"/>
</dbReference>
<keyword evidence="3 7" id="KW-0808">Transferase</keyword>
<dbReference type="Pfam" id="PF00588">
    <property type="entry name" value="SpoU_methylase"/>
    <property type="match status" value="2"/>
</dbReference>
<reference evidence="7 8" key="1">
    <citation type="journal article" date="2018" name="Sci. Rep.">
        <title>Raphidocelis subcapitata (=Pseudokirchneriella subcapitata) provides an insight into genome evolution and environmental adaptations in the Sphaeropleales.</title>
        <authorList>
            <person name="Suzuki S."/>
            <person name="Yamaguchi H."/>
            <person name="Nakajima N."/>
            <person name="Kawachi M."/>
        </authorList>
    </citation>
    <scope>NUCLEOTIDE SEQUENCE [LARGE SCALE GENOMIC DNA]</scope>
    <source>
        <strain evidence="7 8">NIES-35</strain>
    </source>
</reference>
<dbReference type="Proteomes" id="UP000247498">
    <property type="component" value="Unassembled WGS sequence"/>
</dbReference>
<evidence type="ECO:0000256" key="2">
    <source>
        <dbReference type="ARBA" id="ARBA00022603"/>
    </source>
</evidence>
<dbReference type="OrthoDB" id="241340at2759"/>
<evidence type="ECO:0000313" key="7">
    <source>
        <dbReference type="EMBL" id="GBF98626.1"/>
    </source>
</evidence>
<dbReference type="GO" id="GO:0005829">
    <property type="term" value="C:cytosol"/>
    <property type="evidence" value="ECO:0007669"/>
    <property type="project" value="TreeGrafter"/>
</dbReference>
<dbReference type="Gene3D" id="3.40.1280.10">
    <property type="match status" value="1"/>
</dbReference>
<comment type="similarity">
    <text evidence="1">Belongs to the class IV-like SAM-binding methyltransferase superfamily. RNA methyltransferase TrmH family.</text>
</comment>
<sequence length="379" mass="39056">MRGPQAQPQLHRAAPAAAESCRRRHRRRRCCCSTTASSAAATAPAGAAADAPAAPTQPLLADLRVVLVAPKTPGNVGAVARACANFEALDLVVVAPRCDPLDGEAWKVACGDRVLSRLRVVDSLPEALADCTGSVGFTRRAGCTRLTHASIGAMLRDYPDAVPGMAPCRQGEASQQQQQWGQESGADGDHDLWASIAAQGRTALVYGREESGLTEDELRLCTHACAIPTGRVQPSMNLSHAVGVTLAALFERRLAAAGLEELPMGQDVQGNPRVQAGLQPAAASELEALLAKVAALARAVGVSDLESHGGGNQGNHGRRRLPLGHVRAILSRAKANTWEVRSLHGLAAAALKALGAEEPARADNSKGGGGGGSGGDGPV</sequence>
<dbReference type="InParanoid" id="A0A2V0PFQ8"/>
<evidence type="ECO:0000256" key="3">
    <source>
        <dbReference type="ARBA" id="ARBA00022679"/>
    </source>
</evidence>
<dbReference type="InterPro" id="IPR001537">
    <property type="entry name" value="SpoU_MeTrfase"/>
</dbReference>
<keyword evidence="4" id="KW-0949">S-adenosyl-L-methionine</keyword>
<comment type="caution">
    <text evidence="7">The sequence shown here is derived from an EMBL/GenBank/DDBJ whole genome shotgun (WGS) entry which is preliminary data.</text>
</comment>
<dbReference type="EMBL" id="BDRX01000130">
    <property type="protein sequence ID" value="GBF98626.1"/>
    <property type="molecule type" value="Genomic_DNA"/>
</dbReference>
<accession>A0A2V0PFQ8</accession>
<feature type="region of interest" description="Disordered" evidence="5">
    <location>
        <begin position="1"/>
        <end position="20"/>
    </location>
</feature>
<name>A0A2V0PFQ8_9CHLO</name>
<evidence type="ECO:0000259" key="6">
    <source>
        <dbReference type="Pfam" id="PF00588"/>
    </source>
</evidence>
<dbReference type="SUPFAM" id="SSF75217">
    <property type="entry name" value="alpha/beta knot"/>
    <property type="match status" value="1"/>
</dbReference>
<feature type="compositionally biased region" description="Gly residues" evidence="5">
    <location>
        <begin position="366"/>
        <end position="379"/>
    </location>
</feature>
<gene>
    <name evidence="7" type="ORF">Rsub_10815</name>
</gene>
<dbReference type="GO" id="GO:0008173">
    <property type="term" value="F:RNA methyltransferase activity"/>
    <property type="evidence" value="ECO:0007669"/>
    <property type="project" value="InterPro"/>
</dbReference>
<dbReference type="PANTHER" id="PTHR42786">
    <property type="entry name" value="TRNA/RRNA METHYLTRANSFERASE"/>
    <property type="match status" value="1"/>
</dbReference>
<evidence type="ECO:0000256" key="1">
    <source>
        <dbReference type="ARBA" id="ARBA00007228"/>
    </source>
</evidence>
<feature type="region of interest" description="Disordered" evidence="5">
    <location>
        <begin position="357"/>
        <end position="379"/>
    </location>
</feature>
<proteinExistence type="inferred from homology"/>
<feature type="domain" description="tRNA/rRNA methyltransferase SpoU type" evidence="6">
    <location>
        <begin position="63"/>
        <end position="136"/>
    </location>
</feature>